<evidence type="ECO:0000313" key="3">
    <source>
        <dbReference type="Proteomes" id="UP000578531"/>
    </source>
</evidence>
<name>A0A8H6L1T2_9LECA</name>
<dbReference type="EMBL" id="JACCJC010000049">
    <property type="protein sequence ID" value="KAF6232354.1"/>
    <property type="molecule type" value="Genomic_DNA"/>
</dbReference>
<keyword evidence="3" id="KW-1185">Reference proteome</keyword>
<reference evidence="2 3" key="1">
    <citation type="journal article" date="2020" name="Genomics">
        <title>Complete, high-quality genomes from long-read metagenomic sequencing of two wolf lichen thalli reveals enigmatic genome architecture.</title>
        <authorList>
            <person name="McKenzie S.K."/>
            <person name="Walston R.F."/>
            <person name="Allen J.L."/>
        </authorList>
    </citation>
    <scope>NUCLEOTIDE SEQUENCE [LARGE SCALE GENOMIC DNA]</scope>
    <source>
        <strain evidence="2">WasteWater2</strain>
    </source>
</reference>
<feature type="transmembrane region" description="Helical" evidence="1">
    <location>
        <begin position="155"/>
        <end position="176"/>
    </location>
</feature>
<proteinExistence type="predicted"/>
<evidence type="ECO:0000313" key="2">
    <source>
        <dbReference type="EMBL" id="KAF6232354.1"/>
    </source>
</evidence>
<dbReference type="GeneID" id="59291110"/>
<comment type="caution">
    <text evidence="2">The sequence shown here is derived from an EMBL/GenBank/DDBJ whole genome shotgun (WGS) entry which is preliminary data.</text>
</comment>
<dbReference type="AlphaFoldDB" id="A0A8H6L1T2"/>
<gene>
    <name evidence="2" type="ORF">HO173_009459</name>
</gene>
<dbReference type="RefSeq" id="XP_037161783.1">
    <property type="nucleotide sequence ID" value="XM_037311349.1"/>
</dbReference>
<sequence>MIDRYTSNRPLKTVCFARIPIHLGLSDGILELIQNIQEKLGTLLFPTLPAKTLHQFEIEPKFPNIHCNVLSPLLQSQGNRWEAKYIEEAITFLQETDDPEILQYYQEHAGQDPLKTLMMERALEKRGGVAHTFETLPESIKNYLSRRGFTDRNEVEAMIAPGATLVLSILMIMSSLGNATRQTRIE</sequence>
<dbReference type="Proteomes" id="UP000578531">
    <property type="component" value="Unassembled WGS sequence"/>
</dbReference>
<protein>
    <submittedName>
        <fullName evidence="2">Uncharacterized protein</fullName>
    </submittedName>
</protein>
<evidence type="ECO:0000256" key="1">
    <source>
        <dbReference type="SAM" id="Phobius"/>
    </source>
</evidence>
<organism evidence="2 3">
    <name type="scientific">Letharia columbiana</name>
    <dbReference type="NCBI Taxonomy" id="112416"/>
    <lineage>
        <taxon>Eukaryota</taxon>
        <taxon>Fungi</taxon>
        <taxon>Dikarya</taxon>
        <taxon>Ascomycota</taxon>
        <taxon>Pezizomycotina</taxon>
        <taxon>Lecanoromycetes</taxon>
        <taxon>OSLEUM clade</taxon>
        <taxon>Lecanoromycetidae</taxon>
        <taxon>Lecanorales</taxon>
        <taxon>Lecanorineae</taxon>
        <taxon>Parmeliaceae</taxon>
        <taxon>Letharia</taxon>
    </lineage>
</organism>
<keyword evidence="1" id="KW-0812">Transmembrane</keyword>
<accession>A0A8H6L1T2</accession>
<keyword evidence="1" id="KW-0472">Membrane</keyword>
<keyword evidence="1" id="KW-1133">Transmembrane helix</keyword>